<reference evidence="3" key="1">
    <citation type="journal article" date="2017" name="Genome Biol.">
        <title>Comparative genomics reveals high biological diversity and specific adaptations in the industrially and medically important fungal genus Aspergillus.</title>
        <authorList>
            <person name="de Vries R.P."/>
            <person name="Riley R."/>
            <person name="Wiebenga A."/>
            <person name="Aguilar-Osorio G."/>
            <person name="Amillis S."/>
            <person name="Uchima C.A."/>
            <person name="Anderluh G."/>
            <person name="Asadollahi M."/>
            <person name="Askin M."/>
            <person name="Barry K."/>
            <person name="Battaglia E."/>
            <person name="Bayram O."/>
            <person name="Benocci T."/>
            <person name="Braus-Stromeyer S.A."/>
            <person name="Caldana C."/>
            <person name="Canovas D."/>
            <person name="Cerqueira G.C."/>
            <person name="Chen F."/>
            <person name="Chen W."/>
            <person name="Choi C."/>
            <person name="Clum A."/>
            <person name="Dos Santos R.A."/>
            <person name="Damasio A.R."/>
            <person name="Diallinas G."/>
            <person name="Emri T."/>
            <person name="Fekete E."/>
            <person name="Flipphi M."/>
            <person name="Freyberg S."/>
            <person name="Gallo A."/>
            <person name="Gournas C."/>
            <person name="Habgood R."/>
            <person name="Hainaut M."/>
            <person name="Harispe M.L."/>
            <person name="Henrissat B."/>
            <person name="Hilden K.S."/>
            <person name="Hope R."/>
            <person name="Hossain A."/>
            <person name="Karabika E."/>
            <person name="Karaffa L."/>
            <person name="Karanyi Z."/>
            <person name="Krasevec N."/>
            <person name="Kuo A."/>
            <person name="Kusch H."/>
            <person name="LaButti K."/>
            <person name="Lagendijk E.L."/>
            <person name="Lapidus A."/>
            <person name="Levasseur A."/>
            <person name="Lindquist E."/>
            <person name="Lipzen A."/>
            <person name="Logrieco A.F."/>
            <person name="MacCabe A."/>
            <person name="Maekelae M.R."/>
            <person name="Malavazi I."/>
            <person name="Melin P."/>
            <person name="Meyer V."/>
            <person name="Mielnichuk N."/>
            <person name="Miskei M."/>
            <person name="Molnar A.P."/>
            <person name="Mule G."/>
            <person name="Ngan C.Y."/>
            <person name="Orejas M."/>
            <person name="Orosz E."/>
            <person name="Ouedraogo J.P."/>
            <person name="Overkamp K.M."/>
            <person name="Park H.-S."/>
            <person name="Perrone G."/>
            <person name="Piumi F."/>
            <person name="Punt P.J."/>
            <person name="Ram A.F."/>
            <person name="Ramon A."/>
            <person name="Rauscher S."/>
            <person name="Record E."/>
            <person name="Riano-Pachon D.M."/>
            <person name="Robert V."/>
            <person name="Roehrig J."/>
            <person name="Ruller R."/>
            <person name="Salamov A."/>
            <person name="Salih N.S."/>
            <person name="Samson R.A."/>
            <person name="Sandor E."/>
            <person name="Sanguinetti M."/>
            <person name="Schuetze T."/>
            <person name="Sepcic K."/>
            <person name="Shelest E."/>
            <person name="Sherlock G."/>
            <person name="Sophianopoulou V."/>
            <person name="Squina F.M."/>
            <person name="Sun H."/>
            <person name="Susca A."/>
            <person name="Todd R.B."/>
            <person name="Tsang A."/>
            <person name="Unkles S.E."/>
            <person name="van de Wiele N."/>
            <person name="van Rossen-Uffink D."/>
            <person name="Oliveira J.V."/>
            <person name="Vesth T.C."/>
            <person name="Visser J."/>
            <person name="Yu J.-H."/>
            <person name="Zhou M."/>
            <person name="Andersen M.R."/>
            <person name="Archer D.B."/>
            <person name="Baker S.E."/>
            <person name="Benoit I."/>
            <person name="Brakhage A.A."/>
            <person name="Braus G.H."/>
            <person name="Fischer R."/>
            <person name="Frisvad J.C."/>
            <person name="Goldman G.H."/>
            <person name="Houbraken J."/>
            <person name="Oakley B."/>
            <person name="Pocsi I."/>
            <person name="Scazzocchio C."/>
            <person name="Seiboth B."/>
            <person name="vanKuyk P.A."/>
            <person name="Wortman J."/>
            <person name="Dyer P.S."/>
            <person name="Grigoriev I.V."/>
        </authorList>
    </citation>
    <scope>NUCLEOTIDE SEQUENCE [LARGE SCALE GENOMIC DNA]</scope>
    <source>
        <strain evidence="3">CBS 506.65</strain>
    </source>
</reference>
<dbReference type="GeneID" id="34607641"/>
<dbReference type="AlphaFoldDB" id="A0A1L9SUL6"/>
<keyword evidence="3" id="KW-1185">Reference proteome</keyword>
<protein>
    <submittedName>
        <fullName evidence="2">Uncharacterized protein</fullName>
    </submittedName>
</protein>
<dbReference type="Proteomes" id="UP000184188">
    <property type="component" value="Unassembled WGS sequence"/>
</dbReference>
<organism evidence="2 3">
    <name type="scientific">Penicilliopsis zonata CBS 506.65</name>
    <dbReference type="NCBI Taxonomy" id="1073090"/>
    <lineage>
        <taxon>Eukaryota</taxon>
        <taxon>Fungi</taxon>
        <taxon>Dikarya</taxon>
        <taxon>Ascomycota</taxon>
        <taxon>Pezizomycotina</taxon>
        <taxon>Eurotiomycetes</taxon>
        <taxon>Eurotiomycetidae</taxon>
        <taxon>Eurotiales</taxon>
        <taxon>Aspergillaceae</taxon>
        <taxon>Penicilliopsis</taxon>
    </lineage>
</organism>
<evidence type="ECO:0000256" key="1">
    <source>
        <dbReference type="SAM" id="MobiDB-lite"/>
    </source>
</evidence>
<proteinExistence type="predicted"/>
<name>A0A1L9SUL6_9EURO</name>
<evidence type="ECO:0000313" key="2">
    <source>
        <dbReference type="EMBL" id="OJJ50915.1"/>
    </source>
</evidence>
<dbReference type="VEuPathDB" id="FungiDB:ASPZODRAFT_11754"/>
<feature type="region of interest" description="Disordered" evidence="1">
    <location>
        <begin position="108"/>
        <end position="131"/>
    </location>
</feature>
<evidence type="ECO:0000313" key="3">
    <source>
        <dbReference type="Proteomes" id="UP000184188"/>
    </source>
</evidence>
<dbReference type="EMBL" id="KV878336">
    <property type="protein sequence ID" value="OJJ50915.1"/>
    <property type="molecule type" value="Genomic_DNA"/>
</dbReference>
<dbReference type="RefSeq" id="XP_022585425.1">
    <property type="nucleotide sequence ID" value="XM_022721176.1"/>
</dbReference>
<sequence length="131" mass="14298">MVPNRRRFVSWSARLGLLVATAKTRRHWANRGIDPWLPRDTRFPLAENLCKAPTVVREAAAVASSNGSGGWPSQITVVVDERKNNPGGGRDLLVSAFVLAHFISRPPPHQQPVLDSTRLEPPHQATGPGIA</sequence>
<accession>A0A1L9SUL6</accession>
<gene>
    <name evidence="2" type="ORF">ASPZODRAFT_11754</name>
</gene>